<evidence type="ECO:0000313" key="3">
    <source>
        <dbReference type="Proteomes" id="UP000198407"/>
    </source>
</evidence>
<dbReference type="Proteomes" id="UP000198407">
    <property type="component" value="Unassembled WGS sequence"/>
</dbReference>
<feature type="signal peptide" evidence="1">
    <location>
        <begin position="1"/>
        <end position="19"/>
    </location>
</feature>
<dbReference type="RefSeq" id="WP_042128903.1">
    <property type="nucleotide sequence ID" value="NZ_FZOL01000039.1"/>
</dbReference>
<dbReference type="AlphaFoldDB" id="A0A239LLE0"/>
<sequence>MFLRTVVTALVFVSMPLMASANELPTGKEIMERNQSQIQNNLDDADYKRKLVVKNNMGLEGAENETFWPIYNTYRAEAVKINKKTLEAMIDYGQAYDKGYVTDELATDLLNRIYVLQEDHIELREKYTRRLADKVSPKRAMRFLQIETQLDAMQEIEVSRRVPLVE</sequence>
<proteinExistence type="predicted"/>
<evidence type="ECO:0000256" key="1">
    <source>
        <dbReference type="SAM" id="SignalP"/>
    </source>
</evidence>
<dbReference type="EMBL" id="FZOL01000039">
    <property type="protein sequence ID" value="SNT31386.1"/>
    <property type="molecule type" value="Genomic_DNA"/>
</dbReference>
<dbReference type="STRING" id="1215104.GCA_000730585_00895"/>
<keyword evidence="1" id="KW-0732">Signal</keyword>
<organism evidence="2 3">
    <name type="scientific">Pseudomonas japonica</name>
    <dbReference type="NCBI Taxonomy" id="256466"/>
    <lineage>
        <taxon>Bacteria</taxon>
        <taxon>Pseudomonadati</taxon>
        <taxon>Pseudomonadota</taxon>
        <taxon>Gammaproteobacteria</taxon>
        <taxon>Pseudomonadales</taxon>
        <taxon>Pseudomonadaceae</taxon>
        <taxon>Pseudomonas</taxon>
    </lineage>
</organism>
<evidence type="ECO:0000313" key="2">
    <source>
        <dbReference type="EMBL" id="SNT31386.1"/>
    </source>
</evidence>
<keyword evidence="3" id="KW-1185">Reference proteome</keyword>
<name>A0A239LLE0_9PSED</name>
<accession>A0A239LLE0</accession>
<gene>
    <name evidence="2" type="ORF">SAMN05444352_13921</name>
</gene>
<dbReference type="OrthoDB" id="9153342at2"/>
<protein>
    <recommendedName>
        <fullName evidence="4">Transcriptional regulator</fullName>
    </recommendedName>
</protein>
<evidence type="ECO:0008006" key="4">
    <source>
        <dbReference type="Google" id="ProtNLM"/>
    </source>
</evidence>
<reference evidence="3" key="1">
    <citation type="submission" date="2017-06" db="EMBL/GenBank/DDBJ databases">
        <authorList>
            <person name="Varghese N."/>
            <person name="Submissions S."/>
        </authorList>
    </citation>
    <scope>NUCLEOTIDE SEQUENCE [LARGE SCALE GENOMIC DNA]</scope>
    <source>
        <strain evidence="3">DSM 22348</strain>
    </source>
</reference>
<feature type="chain" id="PRO_5011247187" description="Transcriptional regulator" evidence="1">
    <location>
        <begin position="20"/>
        <end position="166"/>
    </location>
</feature>